<evidence type="ECO:0000313" key="1">
    <source>
        <dbReference type="EMBL" id="CAB3810405.1"/>
    </source>
</evidence>
<keyword evidence="2" id="KW-1185">Reference proteome</keyword>
<evidence type="ECO:0000313" key="2">
    <source>
        <dbReference type="Proteomes" id="UP000494365"/>
    </source>
</evidence>
<dbReference type="AlphaFoldDB" id="A0A6S7D874"/>
<sequence>MDQPFQDDFARDRLRYPGHGRKVEVVDRRRDRARRAGRRRFCPQVRIQFLELPYLAVGTPTQVAVARVLQIHPGNLLKTARRIEAGREFAGERLIVDKAMLLRRVDRLLVELLGVKHAAFDAGDLSPDQCGTVFEILRAIRCPYLELPVMPSQSVYVVLPLAGCRASAGCSAG</sequence>
<name>A0A6S7D874_9BURK</name>
<dbReference type="EMBL" id="CADIKK010000116">
    <property type="protein sequence ID" value="CAB3810405.1"/>
    <property type="molecule type" value="Genomic_DNA"/>
</dbReference>
<protein>
    <submittedName>
        <fullName evidence="1">Uncharacterized protein</fullName>
    </submittedName>
</protein>
<organism evidence="1 2">
    <name type="scientific">Paraburkholderia ultramafica</name>
    <dbReference type="NCBI Taxonomy" id="1544867"/>
    <lineage>
        <taxon>Bacteria</taxon>
        <taxon>Pseudomonadati</taxon>
        <taxon>Pseudomonadota</taxon>
        <taxon>Betaproteobacteria</taxon>
        <taxon>Burkholderiales</taxon>
        <taxon>Burkholderiaceae</taxon>
        <taxon>Paraburkholderia</taxon>
    </lineage>
</organism>
<proteinExistence type="predicted"/>
<reference evidence="1 2" key="1">
    <citation type="submission" date="2020-04" db="EMBL/GenBank/DDBJ databases">
        <authorList>
            <person name="De Canck E."/>
        </authorList>
    </citation>
    <scope>NUCLEOTIDE SEQUENCE [LARGE SCALE GENOMIC DNA]</scope>
    <source>
        <strain evidence="1 2">LMG 28614</strain>
    </source>
</reference>
<dbReference type="Proteomes" id="UP000494365">
    <property type="component" value="Unassembled WGS sequence"/>
</dbReference>
<accession>A0A6S7D874</accession>
<gene>
    <name evidence="1" type="ORF">LMG28614_07270</name>
</gene>